<dbReference type="SUPFAM" id="SSF53187">
    <property type="entry name" value="Zn-dependent exopeptidases"/>
    <property type="match status" value="1"/>
</dbReference>
<evidence type="ECO:0000313" key="4">
    <source>
        <dbReference type="Proteomes" id="UP001144036"/>
    </source>
</evidence>
<dbReference type="PIRSF" id="PIRSF001235">
    <property type="entry name" value="Amidase_carbamoylase"/>
    <property type="match status" value="1"/>
</dbReference>
<dbReference type="Proteomes" id="UP001144036">
    <property type="component" value="Unassembled WGS sequence"/>
</dbReference>
<keyword evidence="4" id="KW-1185">Reference proteome</keyword>
<keyword evidence="2" id="KW-0378">Hydrolase</keyword>
<gene>
    <name evidence="3" type="ORF">OUY22_26980</name>
</gene>
<dbReference type="Pfam" id="PF01546">
    <property type="entry name" value="Peptidase_M20"/>
    <property type="match status" value="1"/>
</dbReference>
<comment type="similarity">
    <text evidence="1">Belongs to the peptidase M20 family.</text>
</comment>
<dbReference type="NCBIfam" id="TIGR01879">
    <property type="entry name" value="hydantase"/>
    <property type="match status" value="1"/>
</dbReference>
<name>A0ABT4SIN0_9ACTN</name>
<organism evidence="3 4">
    <name type="scientific">Nonomuraea corallina</name>
    <dbReference type="NCBI Taxonomy" id="2989783"/>
    <lineage>
        <taxon>Bacteria</taxon>
        <taxon>Bacillati</taxon>
        <taxon>Actinomycetota</taxon>
        <taxon>Actinomycetes</taxon>
        <taxon>Streptosporangiales</taxon>
        <taxon>Streptosporangiaceae</taxon>
        <taxon>Nonomuraea</taxon>
    </lineage>
</organism>
<comment type="caution">
    <text evidence="3">The sequence shown here is derived from an EMBL/GenBank/DDBJ whole genome shotgun (WGS) entry which is preliminary data.</text>
</comment>
<dbReference type="Gene3D" id="3.40.630.10">
    <property type="entry name" value="Zn peptidases"/>
    <property type="match status" value="1"/>
</dbReference>
<protein>
    <submittedName>
        <fullName evidence="3">Allantoate amidohydrolase</fullName>
    </submittedName>
</protein>
<evidence type="ECO:0000313" key="3">
    <source>
        <dbReference type="EMBL" id="MDA0637063.1"/>
    </source>
</evidence>
<dbReference type="PANTHER" id="PTHR32494">
    <property type="entry name" value="ALLANTOATE DEIMINASE-RELATED"/>
    <property type="match status" value="1"/>
</dbReference>
<evidence type="ECO:0000256" key="1">
    <source>
        <dbReference type="ARBA" id="ARBA00006153"/>
    </source>
</evidence>
<dbReference type="EMBL" id="JAPNNL010000136">
    <property type="protein sequence ID" value="MDA0637063.1"/>
    <property type="molecule type" value="Genomic_DNA"/>
</dbReference>
<accession>A0ABT4SIN0</accession>
<dbReference type="InterPro" id="IPR036264">
    <property type="entry name" value="Bact_exopeptidase_dim_dom"/>
</dbReference>
<reference evidence="3" key="1">
    <citation type="submission" date="2022-11" db="EMBL/GenBank/DDBJ databases">
        <title>Nonomuraea corallina sp. nov., a new species of the genus Nonomuraea isolated from sea side sediment in Thai sea.</title>
        <authorList>
            <person name="Ngamcharungchit C."/>
            <person name="Matsumoto A."/>
            <person name="Suriyachadkun C."/>
            <person name="Panbangred W."/>
            <person name="Inahashi Y."/>
            <person name="Intra B."/>
        </authorList>
    </citation>
    <scope>NUCLEOTIDE SEQUENCE</scope>
    <source>
        <strain evidence="3">MCN248</strain>
    </source>
</reference>
<dbReference type="PANTHER" id="PTHR32494:SF5">
    <property type="entry name" value="ALLANTOATE AMIDOHYDROLASE"/>
    <property type="match status" value="1"/>
</dbReference>
<dbReference type="InterPro" id="IPR002933">
    <property type="entry name" value="Peptidase_M20"/>
</dbReference>
<dbReference type="Gene3D" id="3.30.70.360">
    <property type="match status" value="1"/>
</dbReference>
<evidence type="ECO:0000256" key="2">
    <source>
        <dbReference type="ARBA" id="ARBA00022801"/>
    </source>
</evidence>
<dbReference type="RefSeq" id="WP_270157971.1">
    <property type="nucleotide sequence ID" value="NZ_JAPNNL010000136.1"/>
</dbReference>
<dbReference type="NCBIfam" id="NF006770">
    <property type="entry name" value="PRK09290.1-4"/>
    <property type="match status" value="1"/>
</dbReference>
<proteinExistence type="inferred from homology"/>
<dbReference type="InterPro" id="IPR010158">
    <property type="entry name" value="Amidase_Cbmase"/>
</dbReference>
<sequence>MLDALAHVGRDPATGGYVRDAWSDADLELRAWFAGESARRGLDLTEDRNGNLWAWWGDPDGEPGVVTGSHLDSVRQGGAYDGPLGVVSAFAALDLLRERGFRPRRALAVVCFTDEEGARFGVPCVGSRLLTGAMTPERALGLTDDRGDTLADVLTRAGRDPRALGPDPETLARVGAFVELHVEQGRALAALDRPVGVGRSIWPHGRWRFDLRGRADHAGTTRLADRDDPMLLLARLVPAAREAAVRHEALATVGKVLVTPNNANAVPGHVAAWLDARGPGEESVRALVREVVALLAEPDAPSGSDLVAGAPGEPARRVEVREESWTPLVEFDRDLRERVARAVEGTAGQASGQATGHTSEQAVLATGAGHDAGILAAAGVPAAMLFVRNPTGVSHAPEEHAEEADCRAGVIALADVLEELCR</sequence>
<dbReference type="SUPFAM" id="SSF55031">
    <property type="entry name" value="Bacterial exopeptidase dimerisation domain"/>
    <property type="match status" value="1"/>
</dbReference>